<keyword evidence="1" id="KW-0175">Coiled coil</keyword>
<dbReference type="RefSeq" id="WP_034295273.1">
    <property type="nucleotide sequence ID" value="NZ_CP091519.2"/>
</dbReference>
<protein>
    <submittedName>
        <fullName evidence="4">Uncharacterized protein</fullName>
    </submittedName>
</protein>
<keyword evidence="5" id="KW-1185">Reference proteome</keyword>
<evidence type="ECO:0000256" key="1">
    <source>
        <dbReference type="SAM" id="Coils"/>
    </source>
</evidence>
<feature type="coiled-coil region" evidence="1">
    <location>
        <begin position="210"/>
        <end position="237"/>
    </location>
</feature>
<reference evidence="4 5" key="1">
    <citation type="submission" date="2018-06" db="EMBL/GenBank/DDBJ databases">
        <authorList>
            <consortium name="Pathogen Informatics"/>
            <person name="Doyle S."/>
        </authorList>
    </citation>
    <scope>NUCLEOTIDE SEQUENCE [LARGE SCALE GENOMIC DNA]</scope>
    <source>
        <strain evidence="4 5">NCTC10283</strain>
    </source>
</reference>
<dbReference type="OrthoDB" id="8606184at2"/>
<evidence type="ECO:0000313" key="4">
    <source>
        <dbReference type="EMBL" id="SSY70576.1"/>
    </source>
</evidence>
<sequence length="266" mass="29527">MKTRLALLFATFWSVLSTLIPAHADTPKKIQWGVPLEYSSHADPANTDIAPRIASSETSHDNETVVETEDIAATEERLNSEVRILWDEIEKAEQQQNMSNDIKVLPITKNKPNPEKNLPKQANTKTVKKNPPPAAAIKAEKERIDTLLNSTKDKNGKIIALPKDKLDKADKTNSKSGKTKSATKTVTPPTAPVVSLPQPTLQPKPVLTRKQVLEEEIAREKAALKSAQTQLNIARKRGNNAHIQKLNAIIRDRELNVQAISRELSR</sequence>
<evidence type="ECO:0000256" key="2">
    <source>
        <dbReference type="SAM" id="MobiDB-lite"/>
    </source>
</evidence>
<evidence type="ECO:0000256" key="3">
    <source>
        <dbReference type="SAM" id="SignalP"/>
    </source>
</evidence>
<dbReference type="AlphaFoldDB" id="A0A376BLM0"/>
<feature type="region of interest" description="Disordered" evidence="2">
    <location>
        <begin position="106"/>
        <end position="133"/>
    </location>
</feature>
<name>A0A376BLM0_9NEIS</name>
<proteinExistence type="predicted"/>
<accession>A0A376BLM0</accession>
<keyword evidence="3" id="KW-0732">Signal</keyword>
<feature type="region of interest" description="Disordered" evidence="2">
    <location>
        <begin position="168"/>
        <end position="202"/>
    </location>
</feature>
<dbReference type="Proteomes" id="UP000254209">
    <property type="component" value="Unassembled WGS sequence"/>
</dbReference>
<feature type="chain" id="PRO_5016672140" evidence="3">
    <location>
        <begin position="25"/>
        <end position="266"/>
    </location>
</feature>
<evidence type="ECO:0000313" key="5">
    <source>
        <dbReference type="Proteomes" id="UP000254209"/>
    </source>
</evidence>
<feature type="compositionally biased region" description="Low complexity" evidence="2">
    <location>
        <begin position="174"/>
        <end position="195"/>
    </location>
</feature>
<gene>
    <name evidence="4" type="ORF">NCTC10283_00677</name>
</gene>
<organism evidence="4 5">
    <name type="scientific">Alysiella crassa</name>
    <dbReference type="NCBI Taxonomy" id="153491"/>
    <lineage>
        <taxon>Bacteria</taxon>
        <taxon>Pseudomonadati</taxon>
        <taxon>Pseudomonadota</taxon>
        <taxon>Betaproteobacteria</taxon>
        <taxon>Neisseriales</taxon>
        <taxon>Neisseriaceae</taxon>
        <taxon>Alysiella</taxon>
    </lineage>
</organism>
<dbReference type="EMBL" id="UFSO01000002">
    <property type="protein sequence ID" value="SSY70576.1"/>
    <property type="molecule type" value="Genomic_DNA"/>
</dbReference>
<feature type="signal peptide" evidence="3">
    <location>
        <begin position="1"/>
        <end position="24"/>
    </location>
</feature>